<feature type="region of interest" description="Disordered" evidence="1">
    <location>
        <begin position="318"/>
        <end position="349"/>
    </location>
</feature>
<name>A0A6C0CKV8_9ZZZZ</name>
<evidence type="ECO:0000313" key="3">
    <source>
        <dbReference type="EMBL" id="QHT04933.1"/>
    </source>
</evidence>
<sequence length="376" mass="42330">MNIDKECCLTNYNSQTDDTRIREIKLIVRFGHQTVPKFNAYLEFENRKNNPLPSEWIMWEEYAEITIVRRDSPPENQTRTYTSVIQPTEFFKFANLDKETFIILSNPENQKDTHVEDIAVIFTSTSGMKKVYKWAGGPRKIDKNSRLDAYLGTDFKNPCTEDNHLKSECHNDVYNFCSEGFNMFTSGLCKSVCKAKKQGVSSGISLTLDRESTDNPLMDCDKILDRVCNIPEIKSKNLPECSCWRRTEEWIEMKKTHPQLLNAFPECLDTECATKGYHHFNQRQTSCPNIQICQQLVNQLNISDRGQYTATQDCEQNISTGDDGSSVDGDGGASEGNGGASPGDDKSSGKINTPSTALIVIGAIVLLVVIFILILA</sequence>
<organism evidence="3">
    <name type="scientific">viral metagenome</name>
    <dbReference type="NCBI Taxonomy" id="1070528"/>
    <lineage>
        <taxon>unclassified sequences</taxon>
        <taxon>metagenomes</taxon>
        <taxon>organismal metagenomes</taxon>
    </lineage>
</organism>
<dbReference type="AlphaFoldDB" id="A0A6C0CKV8"/>
<reference evidence="3" key="1">
    <citation type="journal article" date="2020" name="Nature">
        <title>Giant virus diversity and host interactions through global metagenomics.</title>
        <authorList>
            <person name="Schulz F."/>
            <person name="Roux S."/>
            <person name="Paez-Espino D."/>
            <person name="Jungbluth S."/>
            <person name="Walsh D.A."/>
            <person name="Denef V.J."/>
            <person name="McMahon K.D."/>
            <person name="Konstantinidis K.T."/>
            <person name="Eloe-Fadrosh E.A."/>
            <person name="Kyrpides N.C."/>
            <person name="Woyke T."/>
        </authorList>
    </citation>
    <scope>NUCLEOTIDE SEQUENCE</scope>
    <source>
        <strain evidence="3">GVMAG-M-3300021343-4</strain>
    </source>
</reference>
<dbReference type="EMBL" id="MN739445">
    <property type="protein sequence ID" value="QHT04933.1"/>
    <property type="molecule type" value="Genomic_DNA"/>
</dbReference>
<proteinExistence type="predicted"/>
<accession>A0A6C0CKV8</accession>
<keyword evidence="2" id="KW-0812">Transmembrane</keyword>
<feature type="compositionally biased region" description="Gly residues" evidence="1">
    <location>
        <begin position="329"/>
        <end position="341"/>
    </location>
</feature>
<protein>
    <submittedName>
        <fullName evidence="3">Uncharacterized protein</fullName>
    </submittedName>
</protein>
<evidence type="ECO:0000256" key="1">
    <source>
        <dbReference type="SAM" id="MobiDB-lite"/>
    </source>
</evidence>
<feature type="transmembrane region" description="Helical" evidence="2">
    <location>
        <begin position="356"/>
        <end position="375"/>
    </location>
</feature>
<feature type="compositionally biased region" description="Low complexity" evidence="1">
    <location>
        <begin position="319"/>
        <end position="328"/>
    </location>
</feature>
<evidence type="ECO:0000256" key="2">
    <source>
        <dbReference type="SAM" id="Phobius"/>
    </source>
</evidence>
<keyword evidence="2" id="KW-0472">Membrane</keyword>
<keyword evidence="2" id="KW-1133">Transmembrane helix</keyword>